<dbReference type="InterPro" id="IPR023214">
    <property type="entry name" value="HAD_sf"/>
</dbReference>
<dbReference type="NCBIfam" id="NF011702">
    <property type="entry name" value="PRK15122.1"/>
    <property type="match status" value="1"/>
</dbReference>
<keyword evidence="10" id="KW-0547">Nucleotide-binding</keyword>
<gene>
    <name evidence="20" type="primary">mgtA</name>
    <name evidence="20" type="ORF">KSS89_19575</name>
</gene>
<dbReference type="PROSITE" id="PS00154">
    <property type="entry name" value="ATPASE_E1_E2"/>
    <property type="match status" value="1"/>
</dbReference>
<dbReference type="Pfam" id="PF00122">
    <property type="entry name" value="E1-E2_ATPase"/>
    <property type="match status" value="1"/>
</dbReference>
<feature type="transmembrane region" description="Helical" evidence="18">
    <location>
        <begin position="826"/>
        <end position="844"/>
    </location>
</feature>
<evidence type="ECO:0000256" key="15">
    <source>
        <dbReference type="ARBA" id="ARBA00023136"/>
    </source>
</evidence>
<dbReference type="Proteomes" id="UP000693952">
    <property type="component" value="Chromosome"/>
</dbReference>
<feature type="transmembrane region" description="Helical" evidence="18">
    <location>
        <begin position="341"/>
        <end position="365"/>
    </location>
</feature>
<dbReference type="SFLD" id="SFLDS00003">
    <property type="entry name" value="Haloacid_Dehalogenase"/>
    <property type="match status" value="1"/>
</dbReference>
<dbReference type="CDD" id="cd02077">
    <property type="entry name" value="P-type_ATPase_Mg"/>
    <property type="match status" value="1"/>
</dbReference>
<evidence type="ECO:0000256" key="1">
    <source>
        <dbReference type="ARBA" id="ARBA00003954"/>
    </source>
</evidence>
<evidence type="ECO:0000256" key="12">
    <source>
        <dbReference type="ARBA" id="ARBA00022842"/>
    </source>
</evidence>
<dbReference type="SFLD" id="SFLDF00027">
    <property type="entry name" value="p-type_atpase"/>
    <property type="match status" value="1"/>
</dbReference>
<evidence type="ECO:0000256" key="4">
    <source>
        <dbReference type="ARBA" id="ARBA00012786"/>
    </source>
</evidence>
<evidence type="ECO:0000256" key="10">
    <source>
        <dbReference type="ARBA" id="ARBA00022741"/>
    </source>
</evidence>
<dbReference type="SUPFAM" id="SSF81665">
    <property type="entry name" value="Calcium ATPase, transmembrane domain M"/>
    <property type="match status" value="1"/>
</dbReference>
<feature type="transmembrane region" description="Helical" evidence="18">
    <location>
        <begin position="791"/>
        <end position="814"/>
    </location>
</feature>
<evidence type="ECO:0000259" key="19">
    <source>
        <dbReference type="SMART" id="SM00831"/>
    </source>
</evidence>
<dbReference type="InterPro" id="IPR018303">
    <property type="entry name" value="ATPase_P-typ_P_site"/>
</dbReference>
<reference evidence="20" key="1">
    <citation type="submission" date="2021-06" db="EMBL/GenBank/DDBJ databases">
        <title>Updating the genus Pseudomonas: Description of 43 new species and partition of the Pseudomonas putida group.</title>
        <authorList>
            <person name="Girard L."/>
            <person name="Lood C."/>
            <person name="Vandamme P."/>
            <person name="Rokni-Zadeh H."/>
            <person name="van Noort V."/>
            <person name="Hofte M."/>
            <person name="Lavigne R."/>
            <person name="De Mot R."/>
        </authorList>
    </citation>
    <scope>NUCLEOTIDE SEQUENCE</scope>
    <source>
        <strain evidence="20">CMR12a</strain>
    </source>
</reference>
<organism evidence="20 21">
    <name type="scientific">Pseudomonas sessilinigenes</name>
    <dbReference type="NCBI Taxonomy" id="658629"/>
    <lineage>
        <taxon>Bacteria</taxon>
        <taxon>Pseudomonadati</taxon>
        <taxon>Pseudomonadota</taxon>
        <taxon>Gammaproteobacteria</taxon>
        <taxon>Pseudomonadales</taxon>
        <taxon>Pseudomonadaceae</taxon>
        <taxon>Pseudomonas</taxon>
    </lineage>
</organism>
<comment type="subcellular location">
    <subcellularLocation>
        <location evidence="2">Cell inner membrane</location>
        <topology evidence="2">Multi-pass membrane protein</topology>
    </subcellularLocation>
</comment>
<dbReference type="PANTHER" id="PTHR42861">
    <property type="entry name" value="CALCIUM-TRANSPORTING ATPASE"/>
    <property type="match status" value="1"/>
</dbReference>
<comment type="similarity">
    <text evidence="3">Belongs to the cation transport ATPase (P-type) (TC 3.A.3) family. Type IIIB subfamily.</text>
</comment>
<comment type="catalytic activity">
    <reaction evidence="17">
        <text>Mg(2+)(out) + ATP + H2O = Mg(2+)(in) + ADP + phosphate + H(+)</text>
        <dbReference type="Rhea" id="RHEA:10260"/>
        <dbReference type="ChEBI" id="CHEBI:15377"/>
        <dbReference type="ChEBI" id="CHEBI:15378"/>
        <dbReference type="ChEBI" id="CHEBI:18420"/>
        <dbReference type="ChEBI" id="CHEBI:30616"/>
        <dbReference type="ChEBI" id="CHEBI:43474"/>
        <dbReference type="ChEBI" id="CHEBI:456216"/>
        <dbReference type="EC" id="7.2.2.14"/>
    </reaction>
</comment>
<dbReference type="InterPro" id="IPR044492">
    <property type="entry name" value="P_typ_ATPase_HD_dom"/>
</dbReference>
<protein>
    <recommendedName>
        <fullName evidence="5">Magnesium-transporting ATPase, P-type 1</fullName>
        <ecNumber evidence="4">7.2.2.14</ecNumber>
    </recommendedName>
    <alternativeName>
        <fullName evidence="16">Mg(2+) transport ATPase, P-type 1</fullName>
    </alternativeName>
</protein>
<evidence type="ECO:0000256" key="17">
    <source>
        <dbReference type="ARBA" id="ARBA00047295"/>
    </source>
</evidence>
<feature type="transmembrane region" description="Helical" evidence="18">
    <location>
        <begin position="730"/>
        <end position="747"/>
    </location>
</feature>
<feature type="transmembrane region" description="Helical" evidence="18">
    <location>
        <begin position="891"/>
        <end position="914"/>
    </location>
</feature>
<keyword evidence="8" id="KW-0597">Phosphoprotein</keyword>
<evidence type="ECO:0000256" key="9">
    <source>
        <dbReference type="ARBA" id="ARBA00022692"/>
    </source>
</evidence>
<proteinExistence type="inferred from homology"/>
<dbReference type="SMART" id="SM00831">
    <property type="entry name" value="Cation_ATPase_N"/>
    <property type="match status" value="1"/>
</dbReference>
<evidence type="ECO:0000256" key="6">
    <source>
        <dbReference type="ARBA" id="ARBA00022475"/>
    </source>
</evidence>
<accession>A0ABX8MGV9</accession>
<keyword evidence="14 18" id="KW-1133">Transmembrane helix</keyword>
<keyword evidence="13" id="KW-1278">Translocase</keyword>
<evidence type="ECO:0000256" key="5">
    <source>
        <dbReference type="ARBA" id="ARBA00013555"/>
    </source>
</evidence>
<dbReference type="EC" id="7.2.2.14" evidence="4"/>
<evidence type="ECO:0000256" key="2">
    <source>
        <dbReference type="ARBA" id="ARBA00004429"/>
    </source>
</evidence>
<dbReference type="Pfam" id="PF13246">
    <property type="entry name" value="Cation_ATPase"/>
    <property type="match status" value="1"/>
</dbReference>
<evidence type="ECO:0000313" key="21">
    <source>
        <dbReference type="Proteomes" id="UP000693952"/>
    </source>
</evidence>
<evidence type="ECO:0000256" key="8">
    <source>
        <dbReference type="ARBA" id="ARBA00022553"/>
    </source>
</evidence>
<evidence type="ECO:0000256" key="11">
    <source>
        <dbReference type="ARBA" id="ARBA00022840"/>
    </source>
</evidence>
<dbReference type="Gene3D" id="3.40.50.1000">
    <property type="entry name" value="HAD superfamily/HAD-like"/>
    <property type="match status" value="1"/>
</dbReference>
<dbReference type="InterPro" id="IPR004014">
    <property type="entry name" value="ATPase_P-typ_cation-transptr_N"/>
</dbReference>
<dbReference type="NCBIfam" id="TIGR01494">
    <property type="entry name" value="ATPase_P-type"/>
    <property type="match status" value="2"/>
</dbReference>
<dbReference type="InterPro" id="IPR036412">
    <property type="entry name" value="HAD-like_sf"/>
</dbReference>
<dbReference type="RefSeq" id="WP_068582767.1">
    <property type="nucleotide sequence ID" value="NZ_CP027706.1"/>
</dbReference>
<feature type="transmembrane region" description="Helical" evidence="18">
    <location>
        <begin position="856"/>
        <end position="879"/>
    </location>
</feature>
<dbReference type="Gene3D" id="3.40.1110.10">
    <property type="entry name" value="Calcium-transporting ATPase, cytoplasmic domain N"/>
    <property type="match status" value="1"/>
</dbReference>
<dbReference type="InterPro" id="IPR059000">
    <property type="entry name" value="ATPase_P-type_domA"/>
</dbReference>
<dbReference type="InterPro" id="IPR006068">
    <property type="entry name" value="ATPase_P-typ_cation-transptr_C"/>
</dbReference>
<dbReference type="InterPro" id="IPR001757">
    <property type="entry name" value="P_typ_ATPase"/>
</dbReference>
<comment type="function">
    <text evidence="1">Mediates magnesium influx to the cytosol.</text>
</comment>
<dbReference type="Pfam" id="PF00689">
    <property type="entry name" value="Cation_ATPase_C"/>
    <property type="match status" value="1"/>
</dbReference>
<feature type="transmembrane region" description="Helical" evidence="18">
    <location>
        <begin position="311"/>
        <end position="329"/>
    </location>
</feature>
<evidence type="ECO:0000256" key="7">
    <source>
        <dbReference type="ARBA" id="ARBA00022519"/>
    </source>
</evidence>
<dbReference type="NCBIfam" id="TIGR01524">
    <property type="entry name" value="ATPase-IIIB_Mg"/>
    <property type="match status" value="1"/>
</dbReference>
<dbReference type="InterPro" id="IPR023298">
    <property type="entry name" value="ATPase_P-typ_TM_dom_sf"/>
</dbReference>
<dbReference type="EMBL" id="CP077074">
    <property type="protein sequence ID" value="QXH38464.1"/>
    <property type="molecule type" value="Genomic_DNA"/>
</dbReference>
<dbReference type="SFLD" id="SFLDG00002">
    <property type="entry name" value="C1.7:_P-type_atpase_like"/>
    <property type="match status" value="1"/>
</dbReference>
<name>A0ABX8MGV9_9PSED</name>
<dbReference type="Gene3D" id="2.70.150.10">
    <property type="entry name" value="Calcium-transporting ATPase, cytoplasmic transduction domain A"/>
    <property type="match status" value="1"/>
</dbReference>
<dbReference type="SUPFAM" id="SSF81653">
    <property type="entry name" value="Calcium ATPase, transduction domain A"/>
    <property type="match status" value="1"/>
</dbReference>
<evidence type="ECO:0000313" key="20">
    <source>
        <dbReference type="EMBL" id="QXH38464.1"/>
    </source>
</evidence>
<dbReference type="PRINTS" id="PR01836">
    <property type="entry name" value="MGATPASE"/>
</dbReference>
<keyword evidence="6" id="KW-1003">Cell membrane</keyword>
<evidence type="ECO:0000256" key="16">
    <source>
        <dbReference type="ARBA" id="ARBA00029806"/>
    </source>
</evidence>
<dbReference type="Pfam" id="PF00690">
    <property type="entry name" value="Cation_ATPase_N"/>
    <property type="match status" value="1"/>
</dbReference>
<dbReference type="InterPro" id="IPR006415">
    <property type="entry name" value="P-type_ATPase_IIIB"/>
</dbReference>
<keyword evidence="15 18" id="KW-0472">Membrane</keyword>
<keyword evidence="9 18" id="KW-0812">Transmembrane</keyword>
<sequence length="921" mass="101657">MKLTLLKEFFAGFLRTRHFARHFRRLALLESFSDASVSRDVPPTLAQTLVAAANSDAAQLLDQLGSHTDGLSTEEAEVLRERHGLNEVEHEQALPWWTHLWHCYKNPFNLLLTLLAVISWLTEDMKAATVIFSMVVLSTLLRFWQEAKSNKAADALKAMVSNTATVMRPDTPSQAAPMLGRLLGAAAEAKGPQRIELPIKQLVPGDLIALSAGDMIPADCRVLSAKDLFVSQAAMTGESMPVEKFPRQQDADTSNPLDLDNILFMGTNVVSGSATAVILTTGNSTYFGALAQRVSATDRAPTSFQNGVNKVSWLLIRFMFVMAPLVLFINGFTKGDWMEALLFALSIAVGLTPEMLPMIVTSTLAKGAVFLSRKKVIVKRLDAIQNFGAMDVLCTDKTGTLTQDKIFLARHVDVWGEESDDVLELAYLNSYYQTGLKNLLDVAVLEHVEIQRELAVGTAFHKVDEIPFDFTRRRMSVVVAEQGQPHLLICKGAVEEVLAVCRNVRHGDAEEALSDTLLARIRQVTADLNEEGLRVVAVAARPMLEGRDTYSLADERELTLIGYVAFLDPPKESTAPALKALAEHGVAVKVLTGDNELVTAKICREVGLEQQGLLMGNDIERMSDEQLAKAVETTNVFAKLTPTHKERIVRLLKANGHVVGFMGDGINDAPALRTADIGISVDSAVDIAKEAADIILLEKSLMVLEEGVLEGRRTFANMLKYIKMTASSNFGNVFSVLVASAFIPFLPMLPMHLLVQNLLYDISQIAIPFDNVDDEMLKKPQRWQPADVGRFMVFFGPISSIFDITTFALMWHVFGASTPEHQTLFQSGWFVVGLLTQTLIVHMIRTPKIPFLQSRAAMPLMVMTGIIMAVGIFLPMGPLAHYFKLQALPPLYFLFLPLILVAYMALTQAVKGFYVRRFGWQ</sequence>
<evidence type="ECO:0000256" key="14">
    <source>
        <dbReference type="ARBA" id="ARBA00022989"/>
    </source>
</evidence>
<feature type="domain" description="Cation-transporting P-type ATPase N-terminal" evidence="19">
    <location>
        <begin position="51"/>
        <end position="124"/>
    </location>
</feature>
<evidence type="ECO:0000256" key="13">
    <source>
        <dbReference type="ARBA" id="ARBA00022967"/>
    </source>
</evidence>
<keyword evidence="11" id="KW-0067">ATP-binding</keyword>
<keyword evidence="21" id="KW-1185">Reference proteome</keyword>
<dbReference type="InterPro" id="IPR008250">
    <property type="entry name" value="ATPase_P-typ_transduc_dom_A_sf"/>
</dbReference>
<dbReference type="SUPFAM" id="SSF56784">
    <property type="entry name" value="HAD-like"/>
    <property type="match status" value="1"/>
</dbReference>
<keyword evidence="12" id="KW-0460">Magnesium</keyword>
<dbReference type="Gene3D" id="1.20.1110.10">
    <property type="entry name" value="Calcium-transporting ATPase, transmembrane domain"/>
    <property type="match status" value="1"/>
</dbReference>
<evidence type="ECO:0000256" key="18">
    <source>
        <dbReference type="SAM" id="Phobius"/>
    </source>
</evidence>
<evidence type="ECO:0000256" key="3">
    <source>
        <dbReference type="ARBA" id="ARBA00008746"/>
    </source>
</evidence>
<keyword evidence="7" id="KW-0997">Cell inner membrane</keyword>
<dbReference type="InterPro" id="IPR023299">
    <property type="entry name" value="ATPase_P-typ_cyto_dom_N"/>
</dbReference>